<dbReference type="InterPro" id="IPR006094">
    <property type="entry name" value="Oxid_FAD_bind_N"/>
</dbReference>
<dbReference type="Gene3D" id="3.30.43.10">
    <property type="entry name" value="Uridine Diphospho-n-acetylenolpyruvylglucosamine Reductase, domain 2"/>
    <property type="match status" value="1"/>
</dbReference>
<dbReference type="InterPro" id="IPR036318">
    <property type="entry name" value="FAD-bd_PCMH-like_sf"/>
</dbReference>
<gene>
    <name evidence="4" type="ORF">K6Y31_18880</name>
</gene>
<dbReference type="PROSITE" id="PS51387">
    <property type="entry name" value="FAD_PCMH"/>
    <property type="match status" value="1"/>
</dbReference>
<keyword evidence="1" id="KW-0285">Flavoprotein</keyword>
<dbReference type="InterPro" id="IPR016164">
    <property type="entry name" value="FAD-linked_Oxase-like_C"/>
</dbReference>
<dbReference type="Pfam" id="PF01565">
    <property type="entry name" value="FAD_binding_4"/>
    <property type="match status" value="1"/>
</dbReference>
<dbReference type="SUPFAM" id="SSF56176">
    <property type="entry name" value="FAD-binding/transporter-associated domain-like"/>
    <property type="match status" value="1"/>
</dbReference>
<dbReference type="InterPro" id="IPR016166">
    <property type="entry name" value="FAD-bd_PCMH"/>
</dbReference>
<keyword evidence="5" id="KW-1185">Reference proteome</keyword>
<evidence type="ECO:0000259" key="3">
    <source>
        <dbReference type="PROSITE" id="PS51387"/>
    </source>
</evidence>
<dbReference type="EMBL" id="JAIMJA010000026">
    <property type="protein sequence ID" value="MCE2596844.1"/>
    <property type="molecule type" value="Genomic_DNA"/>
</dbReference>
<keyword evidence="2" id="KW-0274">FAD</keyword>
<dbReference type="RefSeq" id="WP_233054586.1">
    <property type="nucleotide sequence ID" value="NZ_JAIMJA010000026.1"/>
</dbReference>
<dbReference type="SUPFAM" id="SSF55103">
    <property type="entry name" value="FAD-linked oxidases, C-terminal domain"/>
    <property type="match status" value="1"/>
</dbReference>
<sequence length="533" mass="59495">MEDALLGKYAAIVGEAYALTSPEQLLPYETATYETSTKVKAVLLPNSTEQVQALIKLANEHLDPIYPISSGKNWGYGSAVPTADGCTILDLSRMTKIVKFDPDLAYVTLEPGVTQKQLYDFLQQQGGHMWMDATGSSQDCSIIGNTMERGFGHTPYGDHFGSVSGLELVLANGERFKTGFGRFPQAQAAEVYHWGVGPYLDGLFSQSSFAVVTQMTVWLMPKPAYFQAFFCSVDKDDFGPMVDALRPLRLDGTLKSAMHLVNGDKVVSAFDQYPWQEMEGAAPLSREWLAQRLKQLDAKEWNASGALYGTWLEVAIARRKIKKALANIPSRNIKFLDDKLLKLARLVQKPYQMITGFDLKGALDKSIPVYLLKQGVPTNAFIPSTYWRKKTPPPEMDQAHPDRDRCGLLWLAPVAPMTGKHATRLEHLVYKYLLEYGFEPAISMTLLTERCIDCVICITYDRDNPEEEQQALACHDALFSALTSEGYFPYRLSTRAMGMLPAAAPAYIKVVNDIKRVLDPNLILSPGRYQEKD</sequence>
<reference evidence="4 5" key="1">
    <citation type="journal article" date="2022" name="Environ. Microbiol. Rep.">
        <title>Eco-phylogenetic analyses reveal divergent evolution of vitamin B12 metabolism in the marine bacterial family 'Psychromonadaceae'.</title>
        <authorList>
            <person name="Jin X."/>
            <person name="Yang Y."/>
            <person name="Cao H."/>
            <person name="Gao B."/>
            <person name="Zhao Z."/>
        </authorList>
    </citation>
    <scope>NUCLEOTIDE SEQUENCE [LARGE SCALE GENOMIC DNA]</scope>
    <source>
        <strain evidence="4 5">MKS20</strain>
    </source>
</reference>
<dbReference type="Proteomes" id="UP001201273">
    <property type="component" value="Unassembled WGS sequence"/>
</dbReference>
<evidence type="ECO:0000313" key="4">
    <source>
        <dbReference type="EMBL" id="MCE2596844.1"/>
    </source>
</evidence>
<dbReference type="InterPro" id="IPR016167">
    <property type="entry name" value="FAD-bd_PCMH_sub1"/>
</dbReference>
<evidence type="ECO:0000256" key="2">
    <source>
        <dbReference type="ARBA" id="ARBA00022827"/>
    </source>
</evidence>
<proteinExistence type="predicted"/>
<dbReference type="InterPro" id="IPR016170">
    <property type="entry name" value="Cytok_DH_C_sf"/>
</dbReference>
<protein>
    <submittedName>
        <fullName evidence="4">FAD-binding oxidoreductase</fullName>
    </submittedName>
</protein>
<dbReference type="PANTHER" id="PTHR11748:SF114">
    <property type="entry name" value="ARYL-ALCOHOL OXIDASE VANILLYL-ALCOHOL OXIDASE (AFU_ORTHOLOGUE AFUA_3G09500)-RELATED"/>
    <property type="match status" value="1"/>
</dbReference>
<accession>A0ABS8WCS2</accession>
<feature type="domain" description="FAD-binding PCMH-type" evidence="3">
    <location>
        <begin position="35"/>
        <end position="222"/>
    </location>
</feature>
<dbReference type="InterPro" id="IPR016169">
    <property type="entry name" value="FAD-bd_PCMH_sub2"/>
</dbReference>
<dbReference type="PANTHER" id="PTHR11748">
    <property type="entry name" value="D-LACTATE DEHYDROGENASE"/>
    <property type="match status" value="1"/>
</dbReference>
<name>A0ABS8WCS2_9GAMM</name>
<evidence type="ECO:0000256" key="1">
    <source>
        <dbReference type="ARBA" id="ARBA00022630"/>
    </source>
</evidence>
<organism evidence="4 5">
    <name type="scientific">Motilimonas cestriensis</name>
    <dbReference type="NCBI Taxonomy" id="2742685"/>
    <lineage>
        <taxon>Bacteria</taxon>
        <taxon>Pseudomonadati</taxon>
        <taxon>Pseudomonadota</taxon>
        <taxon>Gammaproteobacteria</taxon>
        <taxon>Alteromonadales</taxon>
        <taxon>Alteromonadales genera incertae sedis</taxon>
        <taxon>Motilimonas</taxon>
    </lineage>
</organism>
<comment type="caution">
    <text evidence="4">The sequence shown here is derived from an EMBL/GenBank/DDBJ whole genome shotgun (WGS) entry which is preliminary data.</text>
</comment>
<evidence type="ECO:0000313" key="5">
    <source>
        <dbReference type="Proteomes" id="UP001201273"/>
    </source>
</evidence>
<dbReference type="Gene3D" id="3.30.465.10">
    <property type="match status" value="1"/>
</dbReference>
<dbReference type="Gene3D" id="3.40.462.10">
    <property type="entry name" value="FAD-linked oxidases, C-terminal domain"/>
    <property type="match status" value="1"/>
</dbReference>